<gene>
    <name evidence="2" type="ORF">CEURO_LOCUS21521</name>
</gene>
<dbReference type="OrthoDB" id="1164622at2759"/>
<dbReference type="InterPro" id="IPR052958">
    <property type="entry name" value="IFN-induced_PKR_regulator"/>
</dbReference>
<dbReference type="SUPFAM" id="SSF53098">
    <property type="entry name" value="Ribonuclease H-like"/>
    <property type="match status" value="1"/>
</dbReference>
<feature type="domain" description="HAT C-terminal dimerisation" evidence="1">
    <location>
        <begin position="176"/>
        <end position="252"/>
    </location>
</feature>
<sequence>MTIWYEVLHPISQVSKLLQSEDMCIDTCVMNMNDLIIHLNKYREEGFEDALNTTKGIALEMGLEPDFPKKRLKRRKKYFDEDNEEDDEDKSPEDSFKCFYFNVVMDAALMSLQTRFDQMKDFQRIFGFMFSSRNLKSLAHDKLKECCEILADALQDGEKEDVDRNDLFQELKMLQNVLPDDKETVIQILDFVKIMGCYPNTTIAYRILLTVPVTVATAERSFSKLKILKNYLRSTMSQERLNGLAILNIEHNRLEKLDYEAIVDDFASQCS</sequence>
<comment type="caution">
    <text evidence="2">The sequence shown here is derived from an EMBL/GenBank/DDBJ whole genome shotgun (WGS) entry which is preliminary data.</text>
</comment>
<dbReference type="PANTHER" id="PTHR46289:SF19">
    <property type="entry name" value="ZINC FINGER MYM-TYPE CONTAINING 1"/>
    <property type="match status" value="1"/>
</dbReference>
<organism evidence="2 3">
    <name type="scientific">Cuscuta europaea</name>
    <name type="common">European dodder</name>
    <dbReference type="NCBI Taxonomy" id="41803"/>
    <lineage>
        <taxon>Eukaryota</taxon>
        <taxon>Viridiplantae</taxon>
        <taxon>Streptophyta</taxon>
        <taxon>Embryophyta</taxon>
        <taxon>Tracheophyta</taxon>
        <taxon>Spermatophyta</taxon>
        <taxon>Magnoliopsida</taxon>
        <taxon>eudicotyledons</taxon>
        <taxon>Gunneridae</taxon>
        <taxon>Pentapetalae</taxon>
        <taxon>asterids</taxon>
        <taxon>lamiids</taxon>
        <taxon>Solanales</taxon>
        <taxon>Convolvulaceae</taxon>
        <taxon>Cuscuteae</taxon>
        <taxon>Cuscuta</taxon>
        <taxon>Cuscuta subgen. Cuscuta</taxon>
    </lineage>
</organism>
<dbReference type="GO" id="GO:0046983">
    <property type="term" value="F:protein dimerization activity"/>
    <property type="evidence" value="ECO:0007669"/>
    <property type="project" value="InterPro"/>
</dbReference>
<accession>A0A9P0ZYS0</accession>
<keyword evidence="3" id="KW-1185">Reference proteome</keyword>
<dbReference type="EMBL" id="CAMAPE010000073">
    <property type="protein sequence ID" value="CAH9117345.1"/>
    <property type="molecule type" value="Genomic_DNA"/>
</dbReference>
<dbReference type="Proteomes" id="UP001152484">
    <property type="component" value="Unassembled WGS sequence"/>
</dbReference>
<dbReference type="AlphaFoldDB" id="A0A9P0ZYS0"/>
<feature type="non-terminal residue" evidence="2">
    <location>
        <position position="271"/>
    </location>
</feature>
<name>A0A9P0ZYS0_CUSEU</name>
<dbReference type="PANTHER" id="PTHR46289">
    <property type="entry name" value="52 KDA REPRESSOR OF THE INHIBITOR OF THE PROTEIN KINASE-LIKE PROTEIN-RELATED"/>
    <property type="match status" value="1"/>
</dbReference>
<evidence type="ECO:0000313" key="2">
    <source>
        <dbReference type="EMBL" id="CAH9117345.1"/>
    </source>
</evidence>
<reference evidence="2" key="1">
    <citation type="submission" date="2022-07" db="EMBL/GenBank/DDBJ databases">
        <authorList>
            <person name="Macas J."/>
            <person name="Novak P."/>
            <person name="Neumann P."/>
        </authorList>
    </citation>
    <scope>NUCLEOTIDE SEQUENCE</scope>
</reference>
<evidence type="ECO:0000313" key="3">
    <source>
        <dbReference type="Proteomes" id="UP001152484"/>
    </source>
</evidence>
<dbReference type="Pfam" id="PF05699">
    <property type="entry name" value="Dimer_Tnp_hAT"/>
    <property type="match status" value="1"/>
</dbReference>
<dbReference type="InterPro" id="IPR012337">
    <property type="entry name" value="RNaseH-like_sf"/>
</dbReference>
<proteinExistence type="predicted"/>
<protein>
    <recommendedName>
        <fullName evidence="1">HAT C-terminal dimerisation domain-containing protein</fullName>
    </recommendedName>
</protein>
<evidence type="ECO:0000259" key="1">
    <source>
        <dbReference type="Pfam" id="PF05699"/>
    </source>
</evidence>
<dbReference type="InterPro" id="IPR008906">
    <property type="entry name" value="HATC_C_dom"/>
</dbReference>